<organism evidence="9 10">
    <name type="scientific">Streptococcus saliviloxodontae</name>
    <dbReference type="NCBI Taxonomy" id="1349416"/>
    <lineage>
        <taxon>Bacteria</taxon>
        <taxon>Bacillati</taxon>
        <taxon>Bacillota</taxon>
        <taxon>Bacilli</taxon>
        <taxon>Lactobacillales</taxon>
        <taxon>Streptococcaceae</taxon>
        <taxon>Streptococcus</taxon>
    </lineage>
</organism>
<evidence type="ECO:0000259" key="7">
    <source>
        <dbReference type="Pfam" id="PF02601"/>
    </source>
</evidence>
<sequence>MSDYLSVTSLTKYLKMKFDRDPYLERVYLTGQVSNYRRRPNHQYFSLKDEGAVIQATMWAGAFKKLGFDLEEGMKINVVGRIQIYEPGGSYSIIIEKAEPDGIGALAVQFEQLKKKLTEAGYFEERHKQPIPQFVRKIGVITSPSGAVIRDIITTVSRRFPGVAILLFPTKVQGEGAAQEVAANIALANQREDLDLLIVGRGGGSIEDLWAFNEEEVVQAIFESRLPVISSIGHETDTTLADFVADRRAATPTAAAELATPVTKTDLISWISERQSRLYQAANRRVQLQTERLSKLSNSVIFRQPERLYDGHVQKVDYLTQRLNSFMTSQLGQVKQGYDLLNHRLHAVDLLGQLERYHDRLQIQERLLKSNMANIYDTTLARFEKAQETLLSLDTSRIIARGYAMITKENQVISSYRDVQKGDLLDIELKDGHVEVEVKNVR</sequence>
<accession>A0ABS2PMX5</accession>
<dbReference type="RefSeq" id="WP_205017570.1">
    <property type="nucleotide sequence ID" value="NZ_JAFBEI010000032.1"/>
</dbReference>
<name>A0ABS2PMX5_9STRE</name>
<proteinExistence type="inferred from homology"/>
<evidence type="ECO:0000259" key="8">
    <source>
        <dbReference type="Pfam" id="PF13742"/>
    </source>
</evidence>
<dbReference type="NCBIfam" id="TIGR00237">
    <property type="entry name" value="xseA"/>
    <property type="match status" value="1"/>
</dbReference>
<keyword evidence="1 5" id="KW-0963">Cytoplasm</keyword>
<evidence type="ECO:0000313" key="9">
    <source>
        <dbReference type="EMBL" id="MBM7636704.1"/>
    </source>
</evidence>
<comment type="subunit">
    <text evidence="5">Heterooligomer composed of large and small subunits.</text>
</comment>
<comment type="function">
    <text evidence="5">Bidirectionally degrades single-stranded DNA into large acid-insoluble oligonucleotides, which are then degraded further into small acid-soluble oligonucleotides.</text>
</comment>
<dbReference type="Pfam" id="PF02601">
    <property type="entry name" value="Exonuc_VII_L"/>
    <property type="match status" value="1"/>
</dbReference>
<evidence type="ECO:0000256" key="2">
    <source>
        <dbReference type="ARBA" id="ARBA00022722"/>
    </source>
</evidence>
<dbReference type="InterPro" id="IPR020579">
    <property type="entry name" value="Exonuc_VII_lsu_C"/>
</dbReference>
<dbReference type="EC" id="3.1.11.6" evidence="5"/>
<gene>
    <name evidence="5" type="primary">xseA</name>
    <name evidence="9" type="ORF">JOC31_001528</name>
</gene>
<dbReference type="Proteomes" id="UP000809081">
    <property type="component" value="Unassembled WGS sequence"/>
</dbReference>
<evidence type="ECO:0000313" key="10">
    <source>
        <dbReference type="Proteomes" id="UP000809081"/>
    </source>
</evidence>
<comment type="subcellular location">
    <subcellularLocation>
        <location evidence="5 6">Cytoplasm</location>
    </subcellularLocation>
</comment>
<dbReference type="GO" id="GO:0008855">
    <property type="term" value="F:exodeoxyribonuclease VII activity"/>
    <property type="evidence" value="ECO:0007669"/>
    <property type="project" value="UniProtKB-EC"/>
</dbReference>
<evidence type="ECO:0000256" key="5">
    <source>
        <dbReference type="HAMAP-Rule" id="MF_00378"/>
    </source>
</evidence>
<dbReference type="EMBL" id="JAFBEI010000032">
    <property type="protein sequence ID" value="MBM7636704.1"/>
    <property type="molecule type" value="Genomic_DNA"/>
</dbReference>
<dbReference type="HAMAP" id="MF_00378">
    <property type="entry name" value="Exonuc_7_L"/>
    <property type="match status" value="1"/>
</dbReference>
<dbReference type="InterPro" id="IPR025824">
    <property type="entry name" value="OB-fold_nuc-bd_dom"/>
</dbReference>
<comment type="caution">
    <text evidence="9">The sequence shown here is derived from an EMBL/GenBank/DDBJ whole genome shotgun (WGS) entry which is preliminary data.</text>
</comment>
<dbReference type="PANTHER" id="PTHR30008">
    <property type="entry name" value="EXODEOXYRIBONUCLEASE 7 LARGE SUBUNIT"/>
    <property type="match status" value="1"/>
</dbReference>
<feature type="domain" description="Exonuclease VII large subunit C-terminal" evidence="7">
    <location>
        <begin position="122"/>
        <end position="436"/>
    </location>
</feature>
<keyword evidence="4 5" id="KW-0269">Exonuclease</keyword>
<keyword evidence="10" id="KW-1185">Reference proteome</keyword>
<evidence type="ECO:0000256" key="4">
    <source>
        <dbReference type="ARBA" id="ARBA00022839"/>
    </source>
</evidence>
<dbReference type="InterPro" id="IPR003753">
    <property type="entry name" value="Exonuc_VII_L"/>
</dbReference>
<keyword evidence="3 5" id="KW-0378">Hydrolase</keyword>
<evidence type="ECO:0000256" key="3">
    <source>
        <dbReference type="ARBA" id="ARBA00022801"/>
    </source>
</evidence>
<evidence type="ECO:0000256" key="6">
    <source>
        <dbReference type="RuleBase" id="RU004355"/>
    </source>
</evidence>
<keyword evidence="2 5" id="KW-0540">Nuclease</keyword>
<comment type="similarity">
    <text evidence="5 6">Belongs to the XseA family.</text>
</comment>
<reference evidence="9 10" key="1">
    <citation type="submission" date="2021-01" db="EMBL/GenBank/DDBJ databases">
        <title>Genomic Encyclopedia of Type Strains, Phase IV (KMG-IV): sequencing the most valuable type-strain genomes for metagenomic binning, comparative biology and taxonomic classification.</title>
        <authorList>
            <person name="Goeker M."/>
        </authorList>
    </citation>
    <scope>NUCLEOTIDE SEQUENCE [LARGE SCALE GENOMIC DNA]</scope>
    <source>
        <strain evidence="9 10">DSM 27513</strain>
    </source>
</reference>
<protein>
    <recommendedName>
        <fullName evidence="5">Exodeoxyribonuclease 7 large subunit</fullName>
        <ecNumber evidence="5">3.1.11.6</ecNumber>
    </recommendedName>
    <alternativeName>
        <fullName evidence="5">Exodeoxyribonuclease VII large subunit</fullName>
        <shortName evidence="5">Exonuclease VII large subunit</shortName>
    </alternativeName>
</protein>
<evidence type="ECO:0000256" key="1">
    <source>
        <dbReference type="ARBA" id="ARBA00022490"/>
    </source>
</evidence>
<comment type="catalytic activity">
    <reaction evidence="5 6">
        <text>Exonucleolytic cleavage in either 5'- to 3'- or 3'- to 5'-direction to yield nucleoside 5'-phosphates.</text>
        <dbReference type="EC" id="3.1.11.6"/>
    </reaction>
</comment>
<dbReference type="PANTHER" id="PTHR30008:SF0">
    <property type="entry name" value="EXODEOXYRIBONUCLEASE 7 LARGE SUBUNIT"/>
    <property type="match status" value="1"/>
</dbReference>
<dbReference type="Pfam" id="PF13742">
    <property type="entry name" value="tRNA_anti_2"/>
    <property type="match status" value="1"/>
</dbReference>
<feature type="domain" description="OB-fold nucleic acid binding" evidence="8">
    <location>
        <begin position="5"/>
        <end position="97"/>
    </location>
</feature>
<dbReference type="CDD" id="cd04489">
    <property type="entry name" value="ExoVII_LU_OBF"/>
    <property type="match status" value="1"/>
</dbReference>